<reference evidence="1" key="1">
    <citation type="submission" date="2020-08" db="EMBL/GenBank/DDBJ databases">
        <title>Plant associated metagenomes--Microbial community diversity and host control of community assembly across model and emerging plant ecological genomics systems.</title>
        <authorList>
            <person name="Dangl J."/>
        </authorList>
    </citation>
    <scope>NUCLEOTIDE SEQUENCE</scope>
    <source>
        <strain evidence="1">KD5</strain>
    </source>
</reference>
<dbReference type="Proteomes" id="UP000589818">
    <property type="component" value="Unassembled WGS sequence"/>
</dbReference>
<evidence type="ECO:0000313" key="2">
    <source>
        <dbReference type="Proteomes" id="UP000589818"/>
    </source>
</evidence>
<organism evidence="1 2">
    <name type="scientific">Pseudomonas umsongensis</name>
    <dbReference type="NCBI Taxonomy" id="198618"/>
    <lineage>
        <taxon>Bacteria</taxon>
        <taxon>Pseudomonadati</taxon>
        <taxon>Pseudomonadota</taxon>
        <taxon>Gammaproteobacteria</taxon>
        <taxon>Pseudomonadales</taxon>
        <taxon>Pseudomonadaceae</taxon>
        <taxon>Pseudomonas</taxon>
    </lineage>
</organism>
<proteinExistence type="predicted"/>
<accession>A0ACC5M8H1</accession>
<evidence type="ECO:0000313" key="1">
    <source>
        <dbReference type="EMBL" id="MBB2884989.1"/>
    </source>
</evidence>
<gene>
    <name evidence="1" type="ORF">FHR69_000855</name>
</gene>
<comment type="caution">
    <text evidence="1">The sequence shown here is derived from an EMBL/GenBank/DDBJ whole genome shotgun (WGS) entry which is preliminary data.</text>
</comment>
<protein>
    <submittedName>
        <fullName evidence="1">AraC-like DNA-binding protein</fullName>
    </submittedName>
</protein>
<keyword evidence="2" id="KW-1185">Reference proteome</keyword>
<sequence length="280" mass="30868">MSMTNAYDSYRALHIITRPGVGTAGVVLQQQNLEFKRLYIESPVLIFVEKGMKAVRWPGGEYLIRAGEAIVVAGGQSLDITNKLAEDGSYRAQWLAWDETLIALCAESNLDLPAIKHALPMRSDTADFAVSLHRAIQAVEDSTIPTMIARHRLQELLVWIGVNGGRLEQSGALTMAVKVRRLIGKDLASEWSAEAVASSFAMSEATMRRRLAEEGTNLSNLLIDARMSFALQLLQSTAQPVMQIALSVGYQTPSQFAVRFRDRFGFPPTAIRGHRRAALI</sequence>
<name>A0ACC5M8H1_9PSED</name>
<dbReference type="EMBL" id="JACHVR010000001">
    <property type="protein sequence ID" value="MBB2884989.1"/>
    <property type="molecule type" value="Genomic_DNA"/>
</dbReference>